<dbReference type="PATRIC" id="fig|1297742.4.peg.1080"/>
<accession>A0A0H4WRE4</accession>
<feature type="compositionally biased region" description="Basic and acidic residues" evidence="1">
    <location>
        <begin position="387"/>
        <end position="401"/>
    </location>
</feature>
<dbReference type="Pfam" id="PF01136">
    <property type="entry name" value="Peptidase_U32"/>
    <property type="match status" value="2"/>
</dbReference>
<keyword evidence="4" id="KW-1185">Reference proteome</keyword>
<evidence type="ECO:0000256" key="1">
    <source>
        <dbReference type="SAM" id="MobiDB-lite"/>
    </source>
</evidence>
<dbReference type="InterPro" id="IPR051454">
    <property type="entry name" value="RNA/ubiquinone_mod_enzymes"/>
</dbReference>
<dbReference type="eggNOG" id="COG0826">
    <property type="taxonomic scope" value="Bacteria"/>
</dbReference>
<dbReference type="InterPro" id="IPR001539">
    <property type="entry name" value="Peptidase_U32"/>
</dbReference>
<feature type="domain" description="Peptidase U32 collagenase" evidence="2">
    <location>
        <begin position="431"/>
        <end position="551"/>
    </location>
</feature>
<feature type="region of interest" description="Disordered" evidence="1">
    <location>
        <begin position="337"/>
        <end position="401"/>
    </location>
</feature>
<dbReference type="KEGG" id="mym:A176_001065"/>
<gene>
    <name evidence="3" type="ORF">A176_001065</name>
</gene>
<dbReference type="GO" id="GO:0006508">
    <property type="term" value="P:proteolysis"/>
    <property type="evidence" value="ECO:0007669"/>
    <property type="project" value="UniProtKB-KW"/>
</dbReference>
<evidence type="ECO:0000259" key="2">
    <source>
        <dbReference type="Pfam" id="PF12392"/>
    </source>
</evidence>
<dbReference type="PANTHER" id="PTHR30217">
    <property type="entry name" value="PEPTIDASE U32 FAMILY"/>
    <property type="match status" value="1"/>
</dbReference>
<dbReference type="RefSeq" id="WP_002638832.1">
    <property type="nucleotide sequence ID" value="NZ_CP012109.1"/>
</dbReference>
<name>A0A0H4WRE4_9BACT</name>
<dbReference type="GO" id="GO:0008233">
    <property type="term" value="F:peptidase activity"/>
    <property type="evidence" value="ECO:0007669"/>
    <property type="project" value="UniProtKB-KW"/>
</dbReference>
<evidence type="ECO:0000313" key="4">
    <source>
        <dbReference type="Proteomes" id="UP000009026"/>
    </source>
</evidence>
<dbReference type="Pfam" id="PF12392">
    <property type="entry name" value="DUF3656"/>
    <property type="match status" value="1"/>
</dbReference>
<dbReference type="STRING" id="1297742.A176_001065"/>
<dbReference type="OrthoDB" id="9807498at2"/>
<dbReference type="EMBL" id="CP012109">
    <property type="protein sequence ID" value="AKQ64153.1"/>
    <property type="molecule type" value="Genomic_DNA"/>
</dbReference>
<dbReference type="AlphaFoldDB" id="A0A0H4WRE4"/>
<dbReference type="Proteomes" id="UP000009026">
    <property type="component" value="Chromosome"/>
</dbReference>
<dbReference type="PANTHER" id="PTHR30217:SF10">
    <property type="entry name" value="23S RRNA 5-HYDROXYCYTIDINE C2501 SYNTHASE"/>
    <property type="match status" value="1"/>
</dbReference>
<keyword evidence="3" id="KW-0378">Hydrolase</keyword>
<organism evidence="3 4">
    <name type="scientific">Pseudomyxococcus hansupus</name>
    <dbReference type="NCBI Taxonomy" id="1297742"/>
    <lineage>
        <taxon>Bacteria</taxon>
        <taxon>Pseudomonadati</taxon>
        <taxon>Myxococcota</taxon>
        <taxon>Myxococcia</taxon>
        <taxon>Myxococcales</taxon>
        <taxon>Cystobacterineae</taxon>
        <taxon>Myxococcaceae</taxon>
        <taxon>Pseudomyxococcus</taxon>
    </lineage>
</organism>
<reference evidence="3 4" key="1">
    <citation type="journal article" date="2016" name="PLoS ONE">
        <title>Complete Genome Sequence and Comparative Genomics of a Novel Myxobacterium Myxococcus hansupus.</title>
        <authorList>
            <person name="Sharma G."/>
            <person name="Narwani T."/>
            <person name="Subramanian S."/>
        </authorList>
    </citation>
    <scope>NUCLEOTIDE SEQUENCE [LARGE SCALE GENOMIC DNA]</scope>
    <source>
        <strain evidence="4">mixupus</strain>
    </source>
</reference>
<sequence>MTRRRPEILAPAGDLDSMKAALASGADAIYFGLDEGFNARARAENFSLANLAETLALVHRAGARAYLTLNTLVFEPELPVVEDILRRVAEAGVDALIVQDPAIALVARAVCPQMEVHASTQMTISSAEGARFARGLGATRVVVPRELSVAEIRRLASETDIELEVFIHGALCMSWSGQCLTSEAWGGRSANRGQCAQSCRLPYDLVVDGQTRELGDVQYLLSPKDLAGVMAVPQLVDIGVHSLKIEGRQKGPQYVATAVQGYRRWVDGVAAGTPDTGALRRDLSDMTLSYSRGFSHGFFAGSDHQTLVEGRFPKHRGAFLGRVESVHGRDVRVVDDAEGRPWTGGLGQDDAPKRGDAPVGKVSSPLETAAPVAADVSPRPGMGVVFDDGHPEDKHEPGGPLFRVERKGSGWVLGFGNPGPDLARVKPGQRVWVTSDPALVKRTEELLERGEPEGRVPLELTVTGAAGAPLTVVGRARGGHVATVSSEVMLAESRGGGIDEALLRDKLAALGGTPFQLAGLDTSGLAAGLHLPVSEMKALRRRLVPKLAEAVARGPVRTVNAGSTLEPLRASLRERVTPTPRAVEDARLLPLCRTDEQLEAVIAAGLPEVELDWMELVGLQRAVERARAAGLRVTIATVRVQKPGEEGYDARIAKLKPDAVLVRHWGAMMHFLERPPAPGETRPALHADFSLNVTNSVTALHLLGLGLDTLTFAHDLDAVQLGAMLEHLPAERFTVTLHHHISTFHTEHCVYSHTLSHGRDYRSCGRPCEKQRVSLRDHKGLEHPVVVDVGCRNTVFNAQAQSAASLVPSLLTRGVRRFRVEFVRESREESARVLAAYQELLAGRISPAEAIRRAAVHEQFGVTKGTMKVLNPTFTVQR</sequence>
<dbReference type="InterPro" id="IPR020988">
    <property type="entry name" value="Pept_U32_collagenase"/>
</dbReference>
<proteinExistence type="predicted"/>
<evidence type="ECO:0000313" key="3">
    <source>
        <dbReference type="EMBL" id="AKQ64153.1"/>
    </source>
</evidence>
<keyword evidence="3" id="KW-0645">Protease</keyword>
<protein>
    <submittedName>
        <fullName evidence="3">Protease</fullName>
    </submittedName>
</protein>